<name>A0A6A0A3C8_HAELA</name>
<dbReference type="InterPro" id="IPR013525">
    <property type="entry name" value="ABC2_TM"/>
</dbReference>
<evidence type="ECO:0000256" key="7">
    <source>
        <dbReference type="ARBA" id="ARBA00023136"/>
    </source>
</evidence>
<dbReference type="PANTHER" id="PTHR48041">
    <property type="entry name" value="ABC TRANSPORTER G FAMILY MEMBER 28"/>
    <property type="match status" value="1"/>
</dbReference>
<evidence type="ECO:0000256" key="5">
    <source>
        <dbReference type="ARBA" id="ARBA00022840"/>
    </source>
</evidence>
<feature type="domain" description="ABC transporter" evidence="9">
    <location>
        <begin position="41"/>
        <end position="280"/>
    </location>
</feature>
<reference evidence="10 11" key="1">
    <citation type="submission" date="2020-02" db="EMBL/GenBank/DDBJ databases">
        <title>Draft genome sequence of Haematococcus lacustris strain NIES-144.</title>
        <authorList>
            <person name="Morimoto D."/>
            <person name="Nakagawa S."/>
            <person name="Yoshida T."/>
            <person name="Sawayama S."/>
        </authorList>
    </citation>
    <scope>NUCLEOTIDE SEQUENCE [LARGE SCALE GENOMIC DNA]</scope>
    <source>
        <strain evidence="10 11">NIES-144</strain>
    </source>
</reference>
<evidence type="ECO:0000256" key="2">
    <source>
        <dbReference type="ARBA" id="ARBA00022448"/>
    </source>
</evidence>
<keyword evidence="4" id="KW-0547">Nucleotide-binding</keyword>
<gene>
    <name evidence="10" type="ORF">HaLaN_24415</name>
</gene>
<comment type="subcellular location">
    <subcellularLocation>
        <location evidence="1">Membrane</location>
        <topology evidence="1">Multi-pass membrane protein</topology>
    </subcellularLocation>
</comment>
<sequence length="595" mass="66925">MANSGEELQVIVDKVRGEELRRANTVGASGGLRIIFQQLNYHVPSIANKKDRAYLLKDVTGFINPHELTALMGPSGSGKTTLLDVLAGRKSAGITEGSIVFGGQKASLQFLRRYTGYVEQFDTLIGSLTVNEMLMYTAEMKRNRLEPLSSKQAAVDRLLGKLALEGCRDVLIGSQMTKGISGGQAKRTNIGIALITNPRVLFLDEPTSGLDSYTSNEVMTVVKHLVADGTTICATIHSPTSYCFNLFDRLIMLVKGKIVYFGPIHGGLEFASSALTGVKEMSEGYNEAEFLVDFVTEADRQGKGEALAEHYTNSELRKKNCAQLATLCEDKEEIPEHIARELATTSSTTTPWWWGLKTLMKYRTTRNYRDGAFLGPRIGDKIMISLLIMTLYLNIGNKYESDNYINIKRNLFVRERADGMYHVITYFLAKMCEELLLAAVTTAPVSAWVFAGIRLQGLWVLFWLVYLATLSNGIVLAYWIAALSPNMDVANALLPTYVVTLLFFAGFLFRFEVMPLYWKWYSYINFLKYSWGSVMLNQFTAEKGDPIWINGLTVLEYYNLEGANKWNYLGYLALFFLVFFTFAWFTLSYKKYSSR</sequence>
<protein>
    <submittedName>
        <fullName evidence="10">ABC transporter domain-containing protein</fullName>
    </submittedName>
</protein>
<dbReference type="GO" id="GO:0140359">
    <property type="term" value="F:ABC-type transporter activity"/>
    <property type="evidence" value="ECO:0007669"/>
    <property type="project" value="InterPro"/>
</dbReference>
<dbReference type="GO" id="GO:0016887">
    <property type="term" value="F:ATP hydrolysis activity"/>
    <property type="evidence" value="ECO:0007669"/>
    <property type="project" value="InterPro"/>
</dbReference>
<feature type="non-terminal residue" evidence="10">
    <location>
        <position position="1"/>
    </location>
</feature>
<evidence type="ECO:0000256" key="6">
    <source>
        <dbReference type="ARBA" id="ARBA00022989"/>
    </source>
</evidence>
<evidence type="ECO:0000259" key="9">
    <source>
        <dbReference type="PROSITE" id="PS50893"/>
    </source>
</evidence>
<evidence type="ECO:0000313" key="11">
    <source>
        <dbReference type="Proteomes" id="UP000485058"/>
    </source>
</evidence>
<keyword evidence="6 8" id="KW-1133">Transmembrane helix</keyword>
<feature type="transmembrane region" description="Helical" evidence="8">
    <location>
        <begin position="568"/>
        <end position="587"/>
    </location>
</feature>
<accession>A0A6A0A3C8</accession>
<dbReference type="PROSITE" id="PS50893">
    <property type="entry name" value="ABC_TRANSPORTER_2"/>
    <property type="match status" value="1"/>
</dbReference>
<dbReference type="AlphaFoldDB" id="A0A6A0A3C8"/>
<dbReference type="Pfam" id="PF00005">
    <property type="entry name" value="ABC_tran"/>
    <property type="match status" value="1"/>
</dbReference>
<dbReference type="InterPro" id="IPR003593">
    <property type="entry name" value="AAA+_ATPase"/>
</dbReference>
<keyword evidence="2" id="KW-0813">Transport</keyword>
<dbReference type="SMART" id="SM00382">
    <property type="entry name" value="AAA"/>
    <property type="match status" value="1"/>
</dbReference>
<dbReference type="Pfam" id="PF01061">
    <property type="entry name" value="ABC2_membrane"/>
    <property type="match status" value="1"/>
</dbReference>
<evidence type="ECO:0000256" key="8">
    <source>
        <dbReference type="SAM" id="Phobius"/>
    </source>
</evidence>
<dbReference type="SUPFAM" id="SSF52540">
    <property type="entry name" value="P-loop containing nucleoside triphosphate hydrolases"/>
    <property type="match status" value="1"/>
</dbReference>
<proteinExistence type="predicted"/>
<keyword evidence="11" id="KW-1185">Reference proteome</keyword>
<dbReference type="Proteomes" id="UP000485058">
    <property type="component" value="Unassembled WGS sequence"/>
</dbReference>
<dbReference type="PANTHER" id="PTHR48041:SF91">
    <property type="entry name" value="ABC TRANSPORTER G FAMILY MEMBER 28"/>
    <property type="match status" value="1"/>
</dbReference>
<dbReference type="Gene3D" id="3.40.50.300">
    <property type="entry name" value="P-loop containing nucleotide triphosphate hydrolases"/>
    <property type="match status" value="1"/>
</dbReference>
<organism evidence="10 11">
    <name type="scientific">Haematococcus lacustris</name>
    <name type="common">Green alga</name>
    <name type="synonym">Haematococcus pluvialis</name>
    <dbReference type="NCBI Taxonomy" id="44745"/>
    <lineage>
        <taxon>Eukaryota</taxon>
        <taxon>Viridiplantae</taxon>
        <taxon>Chlorophyta</taxon>
        <taxon>core chlorophytes</taxon>
        <taxon>Chlorophyceae</taxon>
        <taxon>CS clade</taxon>
        <taxon>Chlamydomonadales</taxon>
        <taxon>Haematococcaceae</taxon>
        <taxon>Haematococcus</taxon>
    </lineage>
</organism>
<evidence type="ECO:0000256" key="3">
    <source>
        <dbReference type="ARBA" id="ARBA00022692"/>
    </source>
</evidence>
<feature type="transmembrane region" description="Helical" evidence="8">
    <location>
        <begin position="459"/>
        <end position="480"/>
    </location>
</feature>
<comment type="caution">
    <text evidence="10">The sequence shown here is derived from an EMBL/GenBank/DDBJ whole genome shotgun (WGS) entry which is preliminary data.</text>
</comment>
<keyword evidence="5" id="KW-0067">ATP-binding</keyword>
<dbReference type="EMBL" id="BLLF01003082">
    <property type="protein sequence ID" value="GFH26288.1"/>
    <property type="molecule type" value="Genomic_DNA"/>
</dbReference>
<keyword evidence="3 8" id="KW-0812">Transmembrane</keyword>
<evidence type="ECO:0000256" key="1">
    <source>
        <dbReference type="ARBA" id="ARBA00004141"/>
    </source>
</evidence>
<evidence type="ECO:0000256" key="4">
    <source>
        <dbReference type="ARBA" id="ARBA00022741"/>
    </source>
</evidence>
<dbReference type="GO" id="GO:0016020">
    <property type="term" value="C:membrane"/>
    <property type="evidence" value="ECO:0007669"/>
    <property type="project" value="UniProtKB-SubCell"/>
</dbReference>
<dbReference type="InterPro" id="IPR050352">
    <property type="entry name" value="ABCG_transporters"/>
</dbReference>
<dbReference type="InterPro" id="IPR027417">
    <property type="entry name" value="P-loop_NTPase"/>
</dbReference>
<feature type="transmembrane region" description="Helical" evidence="8">
    <location>
        <begin position="492"/>
        <end position="511"/>
    </location>
</feature>
<dbReference type="InterPro" id="IPR003439">
    <property type="entry name" value="ABC_transporter-like_ATP-bd"/>
</dbReference>
<evidence type="ECO:0000313" key="10">
    <source>
        <dbReference type="EMBL" id="GFH26288.1"/>
    </source>
</evidence>
<dbReference type="CDD" id="cd03213">
    <property type="entry name" value="ABCG_EPDR"/>
    <property type="match status" value="1"/>
</dbReference>
<dbReference type="GO" id="GO:0005524">
    <property type="term" value="F:ATP binding"/>
    <property type="evidence" value="ECO:0007669"/>
    <property type="project" value="UniProtKB-KW"/>
</dbReference>
<keyword evidence="7 8" id="KW-0472">Membrane</keyword>